<dbReference type="InterPro" id="IPR050656">
    <property type="entry name" value="PINX1"/>
</dbReference>
<dbReference type="GO" id="GO:0003676">
    <property type="term" value="F:nucleic acid binding"/>
    <property type="evidence" value="ECO:0007669"/>
    <property type="project" value="InterPro"/>
</dbReference>
<feature type="compositionally biased region" description="Low complexity" evidence="1">
    <location>
        <begin position="96"/>
        <end position="112"/>
    </location>
</feature>
<feature type="domain" description="G-patch" evidence="2">
    <location>
        <begin position="22"/>
        <end position="68"/>
    </location>
</feature>
<organism evidence="3">
    <name type="scientific">Spumella elongata</name>
    <dbReference type="NCBI Taxonomy" id="89044"/>
    <lineage>
        <taxon>Eukaryota</taxon>
        <taxon>Sar</taxon>
        <taxon>Stramenopiles</taxon>
        <taxon>Ochrophyta</taxon>
        <taxon>Chrysophyceae</taxon>
        <taxon>Chromulinales</taxon>
        <taxon>Chromulinaceae</taxon>
        <taxon>Spumella</taxon>
    </lineage>
</organism>
<evidence type="ECO:0000256" key="1">
    <source>
        <dbReference type="SAM" id="MobiDB-lite"/>
    </source>
</evidence>
<name>A0A7S3HMG7_9STRA</name>
<protein>
    <recommendedName>
        <fullName evidence="2">G-patch domain-containing protein</fullName>
    </recommendedName>
</protein>
<sequence length="152" mass="16887">MAKKYQERIAMSSGIGSSRAFESDFGKKILMKYGWEEGQGLGRLRNGRVECIQAKRRDQKEGLGNEKRKSEDQWDNWWSDCFNNVAKQISSRESLDSSTTASKSSPDDSSSSDSDDDKAVKFEGARITAVKKAGAMAGKLRRVLRQDAPAKA</sequence>
<dbReference type="AlphaFoldDB" id="A0A7S3HMG7"/>
<accession>A0A7S3HMG7</accession>
<dbReference type="EMBL" id="HBIC01054830">
    <property type="protein sequence ID" value="CAE0299334.1"/>
    <property type="molecule type" value="Transcribed_RNA"/>
</dbReference>
<gene>
    <name evidence="3" type="ORF">SELO1098_LOCUS28188</name>
</gene>
<reference evidence="3" key="1">
    <citation type="submission" date="2021-01" db="EMBL/GenBank/DDBJ databases">
        <authorList>
            <person name="Corre E."/>
            <person name="Pelletier E."/>
            <person name="Niang G."/>
            <person name="Scheremetjew M."/>
            <person name="Finn R."/>
            <person name="Kale V."/>
            <person name="Holt S."/>
            <person name="Cochrane G."/>
            <person name="Meng A."/>
            <person name="Brown T."/>
            <person name="Cohen L."/>
        </authorList>
    </citation>
    <scope>NUCLEOTIDE SEQUENCE</scope>
    <source>
        <strain evidence="3">CCAP 955/1</strain>
    </source>
</reference>
<dbReference type="SMART" id="SM00443">
    <property type="entry name" value="G_patch"/>
    <property type="match status" value="1"/>
</dbReference>
<evidence type="ECO:0000259" key="2">
    <source>
        <dbReference type="PROSITE" id="PS50174"/>
    </source>
</evidence>
<dbReference type="PROSITE" id="PS50174">
    <property type="entry name" value="G_PATCH"/>
    <property type="match status" value="1"/>
</dbReference>
<proteinExistence type="predicted"/>
<dbReference type="PANTHER" id="PTHR23149">
    <property type="entry name" value="G PATCH DOMAIN CONTAINING PROTEIN"/>
    <property type="match status" value="1"/>
</dbReference>
<feature type="region of interest" description="Disordered" evidence="1">
    <location>
        <begin position="91"/>
        <end position="120"/>
    </location>
</feature>
<evidence type="ECO:0000313" key="3">
    <source>
        <dbReference type="EMBL" id="CAE0299334.1"/>
    </source>
</evidence>
<dbReference type="InterPro" id="IPR000467">
    <property type="entry name" value="G_patch_dom"/>
</dbReference>
<dbReference type="Pfam" id="PF01585">
    <property type="entry name" value="G-patch"/>
    <property type="match status" value="1"/>
</dbReference>